<protein>
    <submittedName>
        <fullName evidence="2">Uncharacterized protein</fullName>
    </submittedName>
</protein>
<accession>A0AAU7DLC0</accession>
<keyword evidence="1" id="KW-0732">Signal</keyword>
<feature type="signal peptide" evidence="1">
    <location>
        <begin position="1"/>
        <end position="22"/>
    </location>
</feature>
<proteinExistence type="predicted"/>
<name>A0AAU7DLC0_9BACT</name>
<evidence type="ECO:0000313" key="2">
    <source>
        <dbReference type="EMBL" id="XBH18120.1"/>
    </source>
</evidence>
<dbReference type="AlphaFoldDB" id="A0AAU7DLC0"/>
<feature type="chain" id="PRO_5043560054" evidence="1">
    <location>
        <begin position="23"/>
        <end position="231"/>
    </location>
</feature>
<dbReference type="RefSeq" id="WP_348263343.1">
    <property type="nucleotide sequence ID" value="NZ_CP121196.1"/>
</dbReference>
<evidence type="ECO:0000256" key="1">
    <source>
        <dbReference type="SAM" id="SignalP"/>
    </source>
</evidence>
<dbReference type="EMBL" id="CP121196">
    <property type="protein sequence ID" value="XBH18120.1"/>
    <property type="molecule type" value="Genomic_DNA"/>
</dbReference>
<gene>
    <name evidence="2" type="ORF">P8935_02040</name>
</gene>
<organism evidence="2">
    <name type="scientific">Telmatobacter sp. DSM 110680</name>
    <dbReference type="NCBI Taxonomy" id="3036704"/>
    <lineage>
        <taxon>Bacteria</taxon>
        <taxon>Pseudomonadati</taxon>
        <taxon>Acidobacteriota</taxon>
        <taxon>Terriglobia</taxon>
        <taxon>Terriglobales</taxon>
        <taxon>Acidobacteriaceae</taxon>
        <taxon>Telmatobacter</taxon>
    </lineage>
</organism>
<reference evidence="2" key="1">
    <citation type="submission" date="2023-03" db="EMBL/GenBank/DDBJ databases">
        <title>Edaphobacter sp.</title>
        <authorList>
            <person name="Huber K.J."/>
            <person name="Papendorf J."/>
            <person name="Pilke C."/>
            <person name="Bunk B."/>
            <person name="Sproeer C."/>
            <person name="Pester M."/>
        </authorList>
    </citation>
    <scope>NUCLEOTIDE SEQUENCE</scope>
    <source>
        <strain evidence="2">DSM 110680</strain>
    </source>
</reference>
<sequence length="231" mass="25123">MKKFHLQLLIAVLIVLAQPALAQTVKLAKIALGMSDNEVKTALSSTAPLYIDLASDYPDMYYLVAETEMESYAFTLIDGKVVGFSVVHILPPGQLPFLPSGQQPTVSILRDLITKQTWTPAEINKGDSLWFSDATGAPLSNPSQCRPESSKAWLPFGLVPSAKPGDTPAKSIEGLMKPLITSYPSKCGVSIHLNQQPGGDENSVVKSVRYQVLNIKAINDFHAKHSKHQVQ</sequence>